<dbReference type="EMBL" id="DRUC01000061">
    <property type="protein sequence ID" value="HHF48382.1"/>
    <property type="molecule type" value="Genomic_DNA"/>
</dbReference>
<keyword evidence="1 8" id="KW-0820">tRNA-binding</keyword>
<keyword evidence="5 8" id="KW-0819">tRNA processing</keyword>
<dbReference type="PROSITE" id="PS51626">
    <property type="entry name" value="SAM_MT_TRM1"/>
    <property type="match status" value="1"/>
</dbReference>
<protein>
    <recommendedName>
        <fullName evidence="7 8">tRNA (guanine(26)-N(2))-dimethyltransferase</fullName>
        <ecNumber evidence="7 8">2.1.1.216</ecNumber>
    </recommendedName>
    <alternativeName>
        <fullName evidence="8">tRNA 2,2-dimethylguanosine-26 methyltransferase</fullName>
    </alternativeName>
    <alternativeName>
        <fullName evidence="8">tRNA(guanine-26,N(2)-N(2)) methyltransferase</fullName>
    </alternativeName>
    <alternativeName>
        <fullName evidence="8">tRNA(m(2,2)G26)dimethyltransferase</fullName>
    </alternativeName>
</protein>
<dbReference type="InterPro" id="IPR002905">
    <property type="entry name" value="Trm1"/>
</dbReference>
<keyword evidence="8" id="KW-0862">Zinc</keyword>
<comment type="caution">
    <text evidence="10">The sequence shown here is derived from an EMBL/GenBank/DDBJ whole genome shotgun (WGS) entry which is preliminary data.</text>
</comment>
<organism evidence="10">
    <name type="scientific">Geoglobus ahangari</name>
    <dbReference type="NCBI Taxonomy" id="113653"/>
    <lineage>
        <taxon>Archaea</taxon>
        <taxon>Methanobacteriati</taxon>
        <taxon>Methanobacteriota</taxon>
        <taxon>Archaeoglobi</taxon>
        <taxon>Archaeoglobales</taxon>
        <taxon>Archaeoglobaceae</taxon>
        <taxon>Geoglobus</taxon>
    </lineage>
</organism>
<comment type="similarity">
    <text evidence="8 9">Belongs to the class I-like SAM-binding methyltransferase superfamily. Trm1 family.</text>
</comment>
<dbReference type="InterPro" id="IPR022923">
    <property type="entry name" value="TRM1_arc_bac"/>
</dbReference>
<evidence type="ECO:0000256" key="8">
    <source>
        <dbReference type="HAMAP-Rule" id="MF_00290"/>
    </source>
</evidence>
<keyword evidence="8" id="KW-0479">Metal-binding</keyword>
<evidence type="ECO:0000256" key="7">
    <source>
        <dbReference type="ARBA" id="ARBA00039099"/>
    </source>
</evidence>
<keyword evidence="4 8" id="KW-0949">S-adenosyl-L-methionine</keyword>
<evidence type="ECO:0000256" key="2">
    <source>
        <dbReference type="ARBA" id="ARBA00022603"/>
    </source>
</evidence>
<sequence>MWSVGLIHEGMVKIETNGVFYNSKMRFCRDADMVVFRNLDSRIYLDALAATGIRGIRATIEAGFTVEFNDIDPRAVEVIKKNLELNGIKAVVHNEDAAILMRRKKYDHVDLDPFGSPVEFLESACYSARRYISVTATDTAALCGSATTSGLRKYSTYAVKTEYYHETGLRVLIGRIVSTLTKYDKFAEVLVSWAKEHYYRVHLKIGRSSKKAGEIYEKIGYIFHCRKCGNRFAKSVFEAESCECDCGSRFIRLGPLWIGELHNADFVKKLDKKGETGKLFETIEGELETITYYELHNLTRMLRVSPPPIQRILEKLIDEGYRASRTRFSGTSFKTDANIDEIKRIILSL</sequence>
<dbReference type="GO" id="GO:0160104">
    <property type="term" value="F:tRNA (guanine(26)-N2)-dimethyltransferase activity"/>
    <property type="evidence" value="ECO:0007669"/>
    <property type="project" value="UniProtKB-UniRule"/>
</dbReference>
<dbReference type="AlphaFoldDB" id="A0A7J3THW4"/>
<feature type="binding site" evidence="8">
    <location>
        <position position="97"/>
    </location>
    <ligand>
        <name>S-adenosyl-L-methionine</name>
        <dbReference type="ChEBI" id="CHEBI:59789"/>
    </ligand>
</feature>
<dbReference type="InterPro" id="IPR042296">
    <property type="entry name" value="tRNA_met_Trm1_C"/>
</dbReference>
<dbReference type="InterPro" id="IPR029063">
    <property type="entry name" value="SAM-dependent_MTases_sf"/>
</dbReference>
<dbReference type="HAMAP" id="MF_00290">
    <property type="entry name" value="tRNA_dimethyltr_TRM1"/>
    <property type="match status" value="1"/>
</dbReference>
<reference evidence="10" key="1">
    <citation type="journal article" date="2020" name="mSystems">
        <title>Genome- and Community-Level Interaction Insights into Carbon Utilization and Element Cycling Functions of Hydrothermarchaeota in Hydrothermal Sediment.</title>
        <authorList>
            <person name="Zhou Z."/>
            <person name="Liu Y."/>
            <person name="Xu W."/>
            <person name="Pan J."/>
            <person name="Luo Z.H."/>
            <person name="Li M."/>
        </authorList>
    </citation>
    <scope>NUCLEOTIDE SEQUENCE [LARGE SCALE GENOMIC DNA]</scope>
    <source>
        <strain evidence="10">SpSt-10</strain>
    </source>
</reference>
<feature type="binding site" evidence="8">
    <location>
        <position position="228"/>
    </location>
    <ligand>
        <name>Zn(2+)</name>
        <dbReference type="ChEBI" id="CHEBI:29105"/>
    </ligand>
</feature>
<dbReference type="PANTHER" id="PTHR10631:SF3">
    <property type="entry name" value="TRNA (GUANINE(26)-N(2))-DIMETHYLTRANSFERASE"/>
    <property type="match status" value="1"/>
</dbReference>
<feature type="binding site" evidence="8">
    <location>
        <position position="242"/>
    </location>
    <ligand>
        <name>Zn(2+)</name>
        <dbReference type="ChEBI" id="CHEBI:29105"/>
    </ligand>
</feature>
<keyword evidence="3 8" id="KW-0808">Transferase</keyword>
<evidence type="ECO:0000313" key="10">
    <source>
        <dbReference type="EMBL" id="HHF48382.1"/>
    </source>
</evidence>
<dbReference type="SUPFAM" id="SSF53335">
    <property type="entry name" value="S-adenosyl-L-methionine-dependent methyltransferases"/>
    <property type="match status" value="1"/>
</dbReference>
<name>A0A7J3THW4_9EURY</name>
<gene>
    <name evidence="8" type="primary">trm1</name>
    <name evidence="10" type="ORF">ENL48_04215</name>
</gene>
<feature type="binding site" evidence="8">
    <location>
        <position position="29"/>
    </location>
    <ligand>
        <name>S-adenosyl-L-methionine</name>
        <dbReference type="ChEBI" id="CHEBI:59789"/>
    </ligand>
</feature>
<evidence type="ECO:0000256" key="4">
    <source>
        <dbReference type="ARBA" id="ARBA00022691"/>
    </source>
</evidence>
<keyword evidence="2 8" id="KW-0489">Methyltransferase</keyword>
<dbReference type="Gene3D" id="3.30.56.70">
    <property type="entry name" value="N2,N2-dimethylguanosine tRNA methyltransferase, C-terminal domain"/>
    <property type="match status" value="1"/>
</dbReference>
<evidence type="ECO:0000256" key="3">
    <source>
        <dbReference type="ARBA" id="ARBA00022679"/>
    </source>
</evidence>
<feature type="binding site" evidence="8">
    <location>
        <position position="54"/>
    </location>
    <ligand>
        <name>S-adenosyl-L-methionine</name>
        <dbReference type="ChEBI" id="CHEBI:59789"/>
    </ligand>
</feature>
<dbReference type="Gene3D" id="3.40.50.150">
    <property type="entry name" value="Vaccinia Virus protein VP39"/>
    <property type="match status" value="1"/>
</dbReference>
<feature type="binding site" evidence="8">
    <location>
        <position position="225"/>
    </location>
    <ligand>
        <name>Zn(2+)</name>
        <dbReference type="ChEBI" id="CHEBI:29105"/>
    </ligand>
</feature>
<evidence type="ECO:0000256" key="9">
    <source>
        <dbReference type="PROSITE-ProRule" id="PRU00958"/>
    </source>
</evidence>
<feature type="binding site" evidence="8">
    <location>
        <position position="246"/>
    </location>
    <ligand>
        <name>Zn(2+)</name>
        <dbReference type="ChEBI" id="CHEBI:29105"/>
    </ligand>
</feature>
<dbReference type="NCBIfam" id="TIGR00308">
    <property type="entry name" value="TRM1"/>
    <property type="match status" value="1"/>
</dbReference>
<evidence type="ECO:0000256" key="6">
    <source>
        <dbReference type="ARBA" id="ARBA00022884"/>
    </source>
</evidence>
<dbReference type="PANTHER" id="PTHR10631">
    <property type="entry name" value="N 2 ,N 2 -DIMETHYLGUANOSINE TRNA METHYLTRANSFERASE"/>
    <property type="match status" value="1"/>
</dbReference>
<feature type="binding site" evidence="8">
    <location>
        <position position="70"/>
    </location>
    <ligand>
        <name>S-adenosyl-L-methionine</name>
        <dbReference type="ChEBI" id="CHEBI:59789"/>
    </ligand>
</feature>
<evidence type="ECO:0000256" key="1">
    <source>
        <dbReference type="ARBA" id="ARBA00022555"/>
    </source>
</evidence>
<comment type="function">
    <text evidence="8">Dimethylates a single guanine residue at position 26 of a number of tRNAs using S-adenosyl-L-methionine as donor of the methyl groups.</text>
</comment>
<comment type="catalytic activity">
    <reaction evidence="8">
        <text>guanosine(26) in tRNA + 2 S-adenosyl-L-methionine = N(2)-dimethylguanosine(26) in tRNA + 2 S-adenosyl-L-homocysteine + 2 H(+)</text>
        <dbReference type="Rhea" id="RHEA:43140"/>
        <dbReference type="Rhea" id="RHEA-COMP:10359"/>
        <dbReference type="Rhea" id="RHEA-COMP:10360"/>
        <dbReference type="ChEBI" id="CHEBI:15378"/>
        <dbReference type="ChEBI" id="CHEBI:57856"/>
        <dbReference type="ChEBI" id="CHEBI:59789"/>
        <dbReference type="ChEBI" id="CHEBI:74269"/>
        <dbReference type="ChEBI" id="CHEBI:74513"/>
        <dbReference type="EC" id="2.1.1.216"/>
    </reaction>
</comment>
<keyword evidence="6 8" id="KW-0694">RNA-binding</keyword>
<feature type="binding site" evidence="8">
    <location>
        <position position="96"/>
    </location>
    <ligand>
        <name>S-adenosyl-L-methionine</name>
        <dbReference type="ChEBI" id="CHEBI:59789"/>
    </ligand>
</feature>
<dbReference type="GO" id="GO:0000049">
    <property type="term" value="F:tRNA binding"/>
    <property type="evidence" value="ECO:0007669"/>
    <property type="project" value="UniProtKB-UniRule"/>
</dbReference>
<evidence type="ECO:0000256" key="5">
    <source>
        <dbReference type="ARBA" id="ARBA00022694"/>
    </source>
</evidence>
<proteinExistence type="inferred from homology"/>
<dbReference type="GO" id="GO:0002940">
    <property type="term" value="P:tRNA N2-guanine methylation"/>
    <property type="evidence" value="ECO:0007669"/>
    <property type="project" value="TreeGrafter"/>
</dbReference>
<accession>A0A7J3THW4</accession>
<dbReference type="Pfam" id="PF02005">
    <property type="entry name" value="TRM"/>
    <property type="match status" value="1"/>
</dbReference>
<dbReference type="GO" id="GO:0046872">
    <property type="term" value="F:metal ion binding"/>
    <property type="evidence" value="ECO:0007669"/>
    <property type="project" value="UniProtKB-KW"/>
</dbReference>
<dbReference type="EC" id="2.1.1.216" evidence="7 8"/>